<reference evidence="1 2" key="1">
    <citation type="submission" date="2023-10" db="EMBL/GenBank/DDBJ databases">
        <title>Chromosome-scale genome assembly provides insights into flower coloration mechanisms of Canna indica.</title>
        <authorList>
            <person name="Li C."/>
        </authorList>
    </citation>
    <scope>NUCLEOTIDE SEQUENCE [LARGE SCALE GENOMIC DNA]</scope>
    <source>
        <tissue evidence="1">Flower</tissue>
    </source>
</reference>
<keyword evidence="2" id="KW-1185">Reference proteome</keyword>
<gene>
    <name evidence="1" type="ORF">Cni_G17074</name>
</gene>
<accession>A0AAQ3KM24</accession>
<dbReference type="PANTHER" id="PTHR33116:SF78">
    <property type="entry name" value="OS12G0587133 PROTEIN"/>
    <property type="match status" value="1"/>
</dbReference>
<evidence type="ECO:0000313" key="1">
    <source>
        <dbReference type="EMBL" id="WOL08321.1"/>
    </source>
</evidence>
<name>A0AAQ3KM24_9LILI</name>
<dbReference type="PANTHER" id="PTHR33116">
    <property type="entry name" value="REVERSE TRANSCRIPTASE ZINC-BINDING DOMAIN-CONTAINING PROTEIN-RELATED-RELATED"/>
    <property type="match status" value="1"/>
</dbReference>
<dbReference type="AlphaFoldDB" id="A0AAQ3KM24"/>
<dbReference type="EMBL" id="CP136894">
    <property type="protein sequence ID" value="WOL08321.1"/>
    <property type="molecule type" value="Genomic_DNA"/>
</dbReference>
<sequence>MGIKKGDYPIKYLGACVDKGRIPIRLQRKVIEKVEDIMKCKASRNISQAGKVVLINSIINSIPVHSLSTTWFNKKVIKEHAKKVRSFLWRSSERKHGFHLVSWKNIAKSKLNGGLGIRDLSVVKHAIHARRVLDFPNRKERIWVKLLSKRYEEFHLWFYKFKTNIS</sequence>
<organism evidence="1 2">
    <name type="scientific">Canna indica</name>
    <name type="common">Indian-shot</name>
    <dbReference type="NCBI Taxonomy" id="4628"/>
    <lineage>
        <taxon>Eukaryota</taxon>
        <taxon>Viridiplantae</taxon>
        <taxon>Streptophyta</taxon>
        <taxon>Embryophyta</taxon>
        <taxon>Tracheophyta</taxon>
        <taxon>Spermatophyta</taxon>
        <taxon>Magnoliopsida</taxon>
        <taxon>Liliopsida</taxon>
        <taxon>Zingiberales</taxon>
        <taxon>Cannaceae</taxon>
        <taxon>Canna</taxon>
    </lineage>
</organism>
<proteinExistence type="predicted"/>
<protein>
    <submittedName>
        <fullName evidence="1">Uncharacterized protein</fullName>
    </submittedName>
</protein>
<evidence type="ECO:0000313" key="2">
    <source>
        <dbReference type="Proteomes" id="UP001327560"/>
    </source>
</evidence>
<dbReference type="Proteomes" id="UP001327560">
    <property type="component" value="Chromosome 5"/>
</dbReference>